<feature type="non-terminal residue" evidence="1">
    <location>
        <position position="1"/>
    </location>
</feature>
<evidence type="ECO:0000313" key="1">
    <source>
        <dbReference type="EMBL" id="SVB87683.1"/>
    </source>
</evidence>
<reference evidence="1" key="1">
    <citation type="submission" date="2018-05" db="EMBL/GenBank/DDBJ databases">
        <authorList>
            <person name="Lanie J.A."/>
            <person name="Ng W.-L."/>
            <person name="Kazmierczak K.M."/>
            <person name="Andrzejewski T.M."/>
            <person name="Davidsen T.M."/>
            <person name="Wayne K.J."/>
            <person name="Tettelin H."/>
            <person name="Glass J.I."/>
            <person name="Rusch D."/>
            <person name="Podicherti R."/>
            <person name="Tsui H.-C.T."/>
            <person name="Winkler M.E."/>
        </authorList>
    </citation>
    <scope>NUCLEOTIDE SEQUENCE</scope>
</reference>
<accession>A0A382HLY2</accession>
<protein>
    <submittedName>
        <fullName evidence="1">Uncharacterized protein</fullName>
    </submittedName>
</protein>
<dbReference type="EMBL" id="UINC01061765">
    <property type="protein sequence ID" value="SVB87683.1"/>
    <property type="molecule type" value="Genomic_DNA"/>
</dbReference>
<proteinExistence type="predicted"/>
<sequence>VASPVPYHRGIGLALVSSPGQELGEALDEA</sequence>
<dbReference type="AlphaFoldDB" id="A0A382HLY2"/>
<gene>
    <name evidence="1" type="ORF">METZ01_LOCUS240537</name>
</gene>
<organism evidence="1">
    <name type="scientific">marine metagenome</name>
    <dbReference type="NCBI Taxonomy" id="408172"/>
    <lineage>
        <taxon>unclassified sequences</taxon>
        <taxon>metagenomes</taxon>
        <taxon>ecological metagenomes</taxon>
    </lineage>
</organism>
<name>A0A382HLY2_9ZZZZ</name>